<accession>W1P2A0</accession>
<organism evidence="2 3">
    <name type="scientific">Amborella trichopoda</name>
    <dbReference type="NCBI Taxonomy" id="13333"/>
    <lineage>
        <taxon>Eukaryota</taxon>
        <taxon>Viridiplantae</taxon>
        <taxon>Streptophyta</taxon>
        <taxon>Embryophyta</taxon>
        <taxon>Tracheophyta</taxon>
        <taxon>Spermatophyta</taxon>
        <taxon>Magnoliopsida</taxon>
        <taxon>Amborellales</taxon>
        <taxon>Amborellaceae</taxon>
        <taxon>Amborella</taxon>
    </lineage>
</organism>
<dbReference type="EMBL" id="KI394757">
    <property type="protein sequence ID" value="ERN01681.1"/>
    <property type="molecule type" value="Genomic_DNA"/>
</dbReference>
<dbReference type="AlphaFoldDB" id="W1P2A0"/>
<gene>
    <name evidence="2" type="ORF">AMTR_s00090p00147630</name>
</gene>
<dbReference type="Proteomes" id="UP000017836">
    <property type="component" value="Unassembled WGS sequence"/>
</dbReference>
<protein>
    <submittedName>
        <fullName evidence="2">Uncharacterized protein</fullName>
    </submittedName>
</protein>
<evidence type="ECO:0000313" key="3">
    <source>
        <dbReference type="Proteomes" id="UP000017836"/>
    </source>
</evidence>
<feature type="compositionally biased region" description="Basic and acidic residues" evidence="1">
    <location>
        <begin position="45"/>
        <end position="62"/>
    </location>
</feature>
<evidence type="ECO:0000256" key="1">
    <source>
        <dbReference type="SAM" id="MobiDB-lite"/>
    </source>
</evidence>
<dbReference type="Gramene" id="ERN01681">
    <property type="protein sequence ID" value="ERN01681"/>
    <property type="gene ID" value="AMTR_s00090p00147630"/>
</dbReference>
<name>W1P2A0_AMBTC</name>
<sequence>MLDPPRMLQVLERFDLCEEANGERKKFVERENREEDNGEGNPVGRRREEEAEENRENREEEVVVVKEKAVSMRKRP</sequence>
<proteinExistence type="predicted"/>
<reference evidence="3" key="1">
    <citation type="journal article" date="2013" name="Science">
        <title>The Amborella genome and the evolution of flowering plants.</title>
        <authorList>
            <consortium name="Amborella Genome Project"/>
        </authorList>
    </citation>
    <scope>NUCLEOTIDE SEQUENCE [LARGE SCALE GENOMIC DNA]</scope>
</reference>
<feature type="region of interest" description="Disordered" evidence="1">
    <location>
        <begin position="22"/>
        <end position="62"/>
    </location>
</feature>
<feature type="compositionally biased region" description="Basic and acidic residues" evidence="1">
    <location>
        <begin position="22"/>
        <end position="35"/>
    </location>
</feature>
<keyword evidence="3" id="KW-1185">Reference proteome</keyword>
<dbReference type="HOGENOM" id="CLU_2657788_0_0_1"/>
<evidence type="ECO:0000313" key="2">
    <source>
        <dbReference type="EMBL" id="ERN01681.1"/>
    </source>
</evidence>